<keyword evidence="5" id="KW-0411">Iron-sulfur</keyword>
<evidence type="ECO:0000313" key="6">
    <source>
        <dbReference type="EMBL" id="QBC42501.1"/>
    </source>
</evidence>
<name>A0A7G3G5E1_9NEIS</name>
<evidence type="ECO:0000256" key="1">
    <source>
        <dbReference type="ARBA" id="ARBA00001966"/>
    </source>
</evidence>
<gene>
    <name evidence="6" type="ORF">C1H71_02295</name>
</gene>
<dbReference type="InterPro" id="IPR013785">
    <property type="entry name" value="Aldolase_TIM"/>
</dbReference>
<dbReference type="Gene3D" id="3.20.20.70">
    <property type="entry name" value="Aldolase class I"/>
    <property type="match status" value="1"/>
</dbReference>
<organism evidence="6 7">
    <name type="scientific">Iodobacter fluviatilis</name>
    <dbReference type="NCBI Taxonomy" id="537"/>
    <lineage>
        <taxon>Bacteria</taxon>
        <taxon>Pseudomonadati</taxon>
        <taxon>Pseudomonadota</taxon>
        <taxon>Betaproteobacteria</taxon>
        <taxon>Neisseriales</taxon>
        <taxon>Chitinibacteraceae</taxon>
        <taxon>Iodobacter</taxon>
    </lineage>
</organism>
<dbReference type="InterPro" id="IPR007197">
    <property type="entry name" value="rSAM"/>
</dbReference>
<dbReference type="Proteomes" id="UP000515917">
    <property type="component" value="Chromosome"/>
</dbReference>
<keyword evidence="3" id="KW-0479">Metal-binding</keyword>
<evidence type="ECO:0000256" key="2">
    <source>
        <dbReference type="ARBA" id="ARBA00022691"/>
    </source>
</evidence>
<dbReference type="GO" id="GO:0051536">
    <property type="term" value="F:iron-sulfur cluster binding"/>
    <property type="evidence" value="ECO:0007669"/>
    <property type="project" value="UniProtKB-KW"/>
</dbReference>
<protein>
    <submittedName>
        <fullName evidence="6">Radical SAM protein</fullName>
    </submittedName>
</protein>
<keyword evidence="7" id="KW-1185">Reference proteome</keyword>
<dbReference type="GO" id="GO:0046872">
    <property type="term" value="F:metal ion binding"/>
    <property type="evidence" value="ECO:0007669"/>
    <property type="project" value="UniProtKB-KW"/>
</dbReference>
<sequence>MASNISKVLQVIDHSRDSAGCVYVYPVVSRRAGGVSVGVNLNPNNACNWRCVYCQVPDLIRGGAPQIDLDLLESELRGLLNDIVHGDFMQTRVPAEARRLNDVAFSGNGEPTSSLQFLSCVERVGSVLKAFDLIGKIKLVLISNGSQLDRQQVQAGIALMRDLGGEVWFKLDRAPVDGFAPVNQVQLKRAQVARRLQLAAKHCPTWIQTCMFEMDGALPDEQAISAYLDFLQSNIQAGVRLEGVLLYGLARPSMQPEADRLKAAPIEWMQKLAQRITGLGLEVKLSL</sequence>
<dbReference type="GO" id="GO:0003824">
    <property type="term" value="F:catalytic activity"/>
    <property type="evidence" value="ECO:0007669"/>
    <property type="project" value="InterPro"/>
</dbReference>
<evidence type="ECO:0000256" key="3">
    <source>
        <dbReference type="ARBA" id="ARBA00022723"/>
    </source>
</evidence>
<evidence type="ECO:0000256" key="4">
    <source>
        <dbReference type="ARBA" id="ARBA00023004"/>
    </source>
</evidence>
<evidence type="ECO:0000313" key="7">
    <source>
        <dbReference type="Proteomes" id="UP000515917"/>
    </source>
</evidence>
<dbReference type="SFLD" id="SFLDS00029">
    <property type="entry name" value="Radical_SAM"/>
    <property type="match status" value="1"/>
</dbReference>
<dbReference type="SUPFAM" id="SSF102114">
    <property type="entry name" value="Radical SAM enzymes"/>
    <property type="match status" value="1"/>
</dbReference>
<dbReference type="InterPro" id="IPR058240">
    <property type="entry name" value="rSAM_sf"/>
</dbReference>
<dbReference type="EMBL" id="CP025781">
    <property type="protein sequence ID" value="QBC42501.1"/>
    <property type="molecule type" value="Genomic_DNA"/>
</dbReference>
<reference evidence="6 7" key="1">
    <citation type="submission" date="2018-01" db="EMBL/GenBank/DDBJ databases">
        <title>Genome sequence of Iodobacter sp. strain PCH194 isolated from Indian Trans-Himalaya.</title>
        <authorList>
            <person name="Kumar V."/>
            <person name="Thakur V."/>
            <person name="Kumar S."/>
            <person name="Singh D."/>
        </authorList>
    </citation>
    <scope>NUCLEOTIDE SEQUENCE [LARGE SCALE GENOMIC DNA]</scope>
    <source>
        <strain evidence="6 7">PCH194</strain>
    </source>
</reference>
<dbReference type="KEGG" id="ifl:C1H71_02295"/>
<comment type="cofactor">
    <cofactor evidence="1">
        <name>[4Fe-4S] cluster</name>
        <dbReference type="ChEBI" id="CHEBI:49883"/>
    </cofactor>
</comment>
<accession>A0A7G3G5E1</accession>
<evidence type="ECO:0000256" key="5">
    <source>
        <dbReference type="ARBA" id="ARBA00023014"/>
    </source>
</evidence>
<dbReference type="AlphaFoldDB" id="A0A7G3G5E1"/>
<proteinExistence type="predicted"/>
<keyword evidence="4" id="KW-0408">Iron</keyword>
<keyword evidence="2" id="KW-0949">S-adenosyl-L-methionine</keyword>